<evidence type="ECO:0000256" key="1">
    <source>
        <dbReference type="SAM" id="MobiDB-lite"/>
    </source>
</evidence>
<dbReference type="InterPro" id="IPR029045">
    <property type="entry name" value="ClpP/crotonase-like_dom_sf"/>
</dbReference>
<dbReference type="GO" id="GO:0006508">
    <property type="term" value="P:proteolysis"/>
    <property type="evidence" value="ECO:0007669"/>
    <property type="project" value="UniProtKB-KW"/>
</dbReference>
<dbReference type="Proteomes" id="UP001141933">
    <property type="component" value="Unassembled WGS sequence"/>
</dbReference>
<evidence type="ECO:0000313" key="2">
    <source>
        <dbReference type="EMBL" id="MCZ8371874.1"/>
    </source>
</evidence>
<keyword evidence="3" id="KW-1185">Reference proteome</keyword>
<feature type="compositionally biased region" description="Basic and acidic residues" evidence="1">
    <location>
        <begin position="310"/>
        <end position="324"/>
    </location>
</feature>
<protein>
    <submittedName>
        <fullName evidence="2">Clp protease ClpP</fullName>
    </submittedName>
</protein>
<proteinExistence type="predicted"/>
<dbReference type="EMBL" id="JAPZVM010000002">
    <property type="protein sequence ID" value="MCZ8371874.1"/>
    <property type="molecule type" value="Genomic_DNA"/>
</dbReference>
<dbReference type="InterPro" id="IPR023562">
    <property type="entry name" value="ClpP/TepA"/>
</dbReference>
<accession>A0ABT4PFP2</accession>
<dbReference type="RefSeq" id="WP_269876930.1">
    <property type="nucleotide sequence ID" value="NZ_JAPZVM010000002.1"/>
</dbReference>
<dbReference type="Pfam" id="PF00574">
    <property type="entry name" value="CLP_protease"/>
    <property type="match status" value="1"/>
</dbReference>
<sequence length="349" mass="39663">MEYNLSIDSHIGPWGYSKNYIRNQMTGLKNKPVNVRVSSLGGAVDDALDIRQQFLDHGNVTCYLFGYVASAATILATGAQKTCMSKYAFYLIHKVSNWIDAWGSYNADQIQQLIDDLKANKLENDKMDLVLANLYANKCKKKVDEILPILKEGRWLTAQEALEYGFIDEIIEDGDKPNFDDSMKARFNMYHLPALPATENKTVVPDDETAPGWFNNFVNRFFKSSKDNDIHSSQSQNKPRFNSTTQKIMKKDYQKVNSILKLDGMEFDKDGKVTLTEDQVKAINDHITNIEKESSDKDNEISDLKTQNENLKKNDGDETKHINGDEGDEDDITKLNSANEMFNSVKELL</sequence>
<dbReference type="SUPFAM" id="SSF52096">
    <property type="entry name" value="ClpP/crotonase"/>
    <property type="match status" value="1"/>
</dbReference>
<dbReference type="PANTHER" id="PTHR10381:SF11">
    <property type="entry name" value="ATP-DEPENDENT CLP PROTEASE PROTEOLYTIC SUBUNIT, MITOCHONDRIAL"/>
    <property type="match status" value="1"/>
</dbReference>
<dbReference type="CDD" id="cd07016">
    <property type="entry name" value="S14_ClpP_1"/>
    <property type="match status" value="1"/>
</dbReference>
<dbReference type="PANTHER" id="PTHR10381">
    <property type="entry name" value="ATP-DEPENDENT CLP PROTEASE PROTEOLYTIC SUBUNIT"/>
    <property type="match status" value="1"/>
</dbReference>
<dbReference type="GO" id="GO:0008233">
    <property type="term" value="F:peptidase activity"/>
    <property type="evidence" value="ECO:0007669"/>
    <property type="project" value="UniProtKB-KW"/>
</dbReference>
<gene>
    <name evidence="2" type="ORF">O6P32_04020</name>
</gene>
<reference evidence="2" key="1">
    <citation type="submission" date="2022-12" db="EMBL/GenBank/DDBJ databases">
        <title>Phocaeicola acetigenes sp. nov., isolated feces from a healthy human.</title>
        <authorList>
            <person name="Do H."/>
            <person name="Ha Y.B."/>
            <person name="Kim J.-S."/>
            <person name="Suh M.K."/>
            <person name="Kim H.S."/>
            <person name="Lee J.-S."/>
        </authorList>
    </citation>
    <scope>NUCLEOTIDE SEQUENCE</scope>
    <source>
        <strain evidence="2">KGMB11183</strain>
    </source>
</reference>
<name>A0ABT4PFP2_9BACT</name>
<organism evidence="2 3">
    <name type="scientific">Phocaeicola acetigenes</name>
    <dbReference type="NCBI Taxonomy" id="3016083"/>
    <lineage>
        <taxon>Bacteria</taxon>
        <taxon>Pseudomonadati</taxon>
        <taxon>Bacteroidota</taxon>
        <taxon>Bacteroidia</taxon>
        <taxon>Bacteroidales</taxon>
        <taxon>Bacteroidaceae</taxon>
        <taxon>Phocaeicola</taxon>
    </lineage>
</organism>
<comment type="caution">
    <text evidence="2">The sequence shown here is derived from an EMBL/GenBank/DDBJ whole genome shotgun (WGS) entry which is preliminary data.</text>
</comment>
<keyword evidence="2" id="KW-0378">Hydrolase</keyword>
<dbReference type="Gene3D" id="3.90.226.10">
    <property type="entry name" value="2-enoyl-CoA Hydratase, Chain A, domain 1"/>
    <property type="match status" value="1"/>
</dbReference>
<feature type="region of interest" description="Disordered" evidence="1">
    <location>
        <begin position="293"/>
        <end position="333"/>
    </location>
</feature>
<feature type="compositionally biased region" description="Basic and acidic residues" evidence="1">
    <location>
        <begin position="293"/>
        <end position="303"/>
    </location>
</feature>
<evidence type="ECO:0000313" key="3">
    <source>
        <dbReference type="Proteomes" id="UP001141933"/>
    </source>
</evidence>
<keyword evidence="2" id="KW-0645">Protease</keyword>